<dbReference type="Proteomes" id="UP000037923">
    <property type="component" value="Unassembled WGS sequence"/>
</dbReference>
<evidence type="ECO:0000313" key="1">
    <source>
        <dbReference type="EMBL" id="KPA77130.1"/>
    </source>
</evidence>
<reference evidence="1 2" key="1">
    <citation type="submission" date="2015-07" db="EMBL/GenBank/DDBJ databases">
        <title>High-quality genome of monoxenous trypanosomatid Leptomonas pyrrhocoris.</title>
        <authorList>
            <person name="Flegontov P."/>
            <person name="Butenko A."/>
            <person name="Firsov S."/>
            <person name="Vlcek C."/>
            <person name="Logacheva M.D."/>
            <person name="Field M."/>
            <person name="Filatov D."/>
            <person name="Flegontova O."/>
            <person name="Gerasimov E."/>
            <person name="Jackson A.P."/>
            <person name="Kelly S."/>
            <person name="Opperdoes F."/>
            <person name="O'Reilly A."/>
            <person name="Votypka J."/>
            <person name="Yurchenko V."/>
            <person name="Lukes J."/>
        </authorList>
    </citation>
    <scope>NUCLEOTIDE SEQUENCE [LARGE SCALE GENOMIC DNA]</scope>
    <source>
        <strain evidence="1">H10</strain>
    </source>
</reference>
<dbReference type="VEuPathDB" id="TriTrypDB:LpyrH10_18_1670"/>
<dbReference type="AlphaFoldDB" id="A0A0M9FVU4"/>
<accession>A0A0M9FVU4</accession>
<proteinExistence type="predicted"/>
<gene>
    <name evidence="1" type="ORF">ABB37_07440</name>
</gene>
<protein>
    <submittedName>
        <fullName evidence="1">Uncharacterized protein</fullName>
    </submittedName>
</protein>
<dbReference type="EMBL" id="LGTL01000018">
    <property type="protein sequence ID" value="KPA77131.1"/>
    <property type="molecule type" value="Genomic_DNA"/>
</dbReference>
<name>A0A0M9FVU4_LEPPY</name>
<dbReference type="OrthoDB" id="256437at2759"/>
<dbReference type="RefSeq" id="XP_015655570.1">
    <property type="nucleotide sequence ID" value="XM_015806093.1"/>
</dbReference>
<dbReference type="EMBL" id="LGTL01000018">
    <property type="protein sequence ID" value="KPA77130.1"/>
    <property type="molecule type" value="Genomic_DNA"/>
</dbReference>
<keyword evidence="2" id="KW-1185">Reference proteome</keyword>
<comment type="caution">
    <text evidence="1">The sequence shown here is derived from an EMBL/GenBank/DDBJ whole genome shotgun (WGS) entry which is preliminary data.</text>
</comment>
<organism evidence="1 2">
    <name type="scientific">Leptomonas pyrrhocoris</name>
    <name type="common">Firebug parasite</name>
    <dbReference type="NCBI Taxonomy" id="157538"/>
    <lineage>
        <taxon>Eukaryota</taxon>
        <taxon>Discoba</taxon>
        <taxon>Euglenozoa</taxon>
        <taxon>Kinetoplastea</taxon>
        <taxon>Metakinetoplastina</taxon>
        <taxon>Trypanosomatida</taxon>
        <taxon>Trypanosomatidae</taxon>
        <taxon>Leishmaniinae</taxon>
        <taxon>Leptomonas</taxon>
    </lineage>
</organism>
<evidence type="ECO:0000313" key="2">
    <source>
        <dbReference type="Proteomes" id="UP000037923"/>
    </source>
</evidence>
<dbReference type="RefSeq" id="XP_015655569.1">
    <property type="nucleotide sequence ID" value="XM_015806092.1"/>
</dbReference>
<dbReference type="OMA" id="MKSNSYL"/>
<sequence length="72" mass="7891">MSMNCLPRRFTVTLTNLDVGLETVSGVTYPHHLFGTGAALQNEEGELLLPGAKGEVHVQEGHEYTVEQIEPQ</sequence>
<dbReference type="GeneID" id="26907726"/>